<feature type="compositionally biased region" description="Low complexity" evidence="1">
    <location>
        <begin position="46"/>
        <end position="56"/>
    </location>
</feature>
<reference evidence="2 3" key="1">
    <citation type="submission" date="2019-03" db="EMBL/GenBank/DDBJ databases">
        <title>First draft genome of Liparis tanakae, snailfish: a comprehensive survey of snailfish specific genes.</title>
        <authorList>
            <person name="Kim W."/>
            <person name="Song I."/>
            <person name="Jeong J.-H."/>
            <person name="Kim D."/>
            <person name="Kim S."/>
            <person name="Ryu S."/>
            <person name="Song J.Y."/>
            <person name="Lee S.K."/>
        </authorList>
    </citation>
    <scope>NUCLEOTIDE SEQUENCE [LARGE SCALE GENOMIC DNA]</scope>
    <source>
        <tissue evidence="2">Muscle</tissue>
    </source>
</reference>
<organism evidence="2 3">
    <name type="scientific">Liparis tanakae</name>
    <name type="common">Tanaka's snailfish</name>
    <dbReference type="NCBI Taxonomy" id="230148"/>
    <lineage>
        <taxon>Eukaryota</taxon>
        <taxon>Metazoa</taxon>
        <taxon>Chordata</taxon>
        <taxon>Craniata</taxon>
        <taxon>Vertebrata</taxon>
        <taxon>Euteleostomi</taxon>
        <taxon>Actinopterygii</taxon>
        <taxon>Neopterygii</taxon>
        <taxon>Teleostei</taxon>
        <taxon>Neoteleostei</taxon>
        <taxon>Acanthomorphata</taxon>
        <taxon>Eupercaria</taxon>
        <taxon>Perciformes</taxon>
        <taxon>Cottioidei</taxon>
        <taxon>Cottales</taxon>
        <taxon>Liparidae</taxon>
        <taxon>Liparis</taxon>
    </lineage>
</organism>
<dbReference type="Proteomes" id="UP000314294">
    <property type="component" value="Unassembled WGS sequence"/>
</dbReference>
<evidence type="ECO:0000313" key="2">
    <source>
        <dbReference type="EMBL" id="TNN32608.1"/>
    </source>
</evidence>
<accession>A0A4Z2EUV5</accession>
<keyword evidence="3" id="KW-1185">Reference proteome</keyword>
<feature type="compositionally biased region" description="Basic and acidic residues" evidence="1">
    <location>
        <begin position="74"/>
        <end position="87"/>
    </location>
</feature>
<dbReference type="EMBL" id="SRLO01002590">
    <property type="protein sequence ID" value="TNN32608.1"/>
    <property type="molecule type" value="Genomic_DNA"/>
</dbReference>
<sequence length="112" mass="12390">MMRSLPQRPVHKEDDSIRPAASETGPQGGRLHLHPACSHRDRSTRRTTPSRLQPQRPVHKEDDSISIPPAATETRPHDASCSSHPDDGVKCITLGTYDWAFIVKGDKGRSGF</sequence>
<protein>
    <submittedName>
        <fullName evidence="2">Uncharacterized protein</fullName>
    </submittedName>
</protein>
<evidence type="ECO:0000313" key="3">
    <source>
        <dbReference type="Proteomes" id="UP000314294"/>
    </source>
</evidence>
<feature type="region of interest" description="Disordered" evidence="1">
    <location>
        <begin position="1"/>
        <end position="87"/>
    </location>
</feature>
<proteinExistence type="predicted"/>
<dbReference type="AlphaFoldDB" id="A0A4Z2EUV5"/>
<evidence type="ECO:0000256" key="1">
    <source>
        <dbReference type="SAM" id="MobiDB-lite"/>
    </source>
</evidence>
<gene>
    <name evidence="2" type="ORF">EYF80_057233</name>
</gene>
<comment type="caution">
    <text evidence="2">The sequence shown here is derived from an EMBL/GenBank/DDBJ whole genome shotgun (WGS) entry which is preliminary data.</text>
</comment>
<name>A0A4Z2EUV5_9TELE</name>